<gene>
    <name evidence="2" type="ORF">HERI1096_LOCUS23706</name>
</gene>
<accession>A0A7S3F292</accession>
<evidence type="ECO:0000313" key="2">
    <source>
        <dbReference type="EMBL" id="CAE0123004.1"/>
    </source>
</evidence>
<feature type="transmembrane region" description="Helical" evidence="1">
    <location>
        <begin position="126"/>
        <end position="147"/>
    </location>
</feature>
<reference evidence="2" key="1">
    <citation type="submission" date="2021-01" db="EMBL/GenBank/DDBJ databases">
        <authorList>
            <person name="Corre E."/>
            <person name="Pelletier E."/>
            <person name="Niang G."/>
            <person name="Scheremetjew M."/>
            <person name="Finn R."/>
            <person name="Kale V."/>
            <person name="Holt S."/>
            <person name="Cochrane G."/>
            <person name="Meng A."/>
            <person name="Brown T."/>
            <person name="Cohen L."/>
        </authorList>
    </citation>
    <scope>NUCLEOTIDE SEQUENCE</scope>
    <source>
        <strain evidence="2">CCMP281</strain>
    </source>
</reference>
<proteinExistence type="predicted"/>
<feature type="transmembrane region" description="Helical" evidence="1">
    <location>
        <begin position="187"/>
        <end position="208"/>
    </location>
</feature>
<keyword evidence="1" id="KW-0472">Membrane</keyword>
<name>A0A7S3F292_9EUKA</name>
<organism evidence="2">
    <name type="scientific">Haptolina ericina</name>
    <dbReference type="NCBI Taxonomy" id="156174"/>
    <lineage>
        <taxon>Eukaryota</taxon>
        <taxon>Haptista</taxon>
        <taxon>Haptophyta</taxon>
        <taxon>Prymnesiophyceae</taxon>
        <taxon>Prymnesiales</taxon>
        <taxon>Prymnesiaceae</taxon>
        <taxon>Haptolina</taxon>
    </lineage>
</organism>
<dbReference type="EMBL" id="HBHX01042750">
    <property type="protein sequence ID" value="CAE0123004.1"/>
    <property type="molecule type" value="Transcribed_RNA"/>
</dbReference>
<feature type="transmembrane region" description="Helical" evidence="1">
    <location>
        <begin position="238"/>
        <end position="260"/>
    </location>
</feature>
<protein>
    <submittedName>
        <fullName evidence="2">Uncharacterized protein</fullName>
    </submittedName>
</protein>
<evidence type="ECO:0000256" key="1">
    <source>
        <dbReference type="SAM" id="Phobius"/>
    </source>
</evidence>
<keyword evidence="1" id="KW-0812">Transmembrane</keyword>
<keyword evidence="1" id="KW-1133">Transmembrane helix</keyword>
<dbReference type="AlphaFoldDB" id="A0A7S3F292"/>
<feature type="transmembrane region" description="Helical" evidence="1">
    <location>
        <begin position="272"/>
        <end position="291"/>
    </location>
</feature>
<sequence length="349" mass="36837">MEADGVLKDVDLANHALDAPPSPGGGGVRSAGSLRVQARSGAVRVQTCASAFAMYQREAWESCAIADNVPLSNGVAPAAALASGDGFGGTSCERAQLHRCMADKGHGRLFILPSLAIRHSNPQQDMLYVLLTLAILLPALAPCIAFCKRRLMCQLLYARPHWAKSLGKGGVLPVTIGKRHVLIRRRLIIILIAVVLLQLGLLSCQLHKSATAALAAASPHSSSEGDVDPMATGAADEWSFLAVISVMLPLVLPCLTAIDLLRSKGGEHMDSLAFRVPTAALTVLVPLFVLLELRRLQSIELPLPPSESVRGSPGPLQAMQDLASWLRQPWPNSFGLCPSAPSGCGAHSA</sequence>